<evidence type="ECO:0008006" key="3">
    <source>
        <dbReference type="Google" id="ProtNLM"/>
    </source>
</evidence>
<dbReference type="EnsemblPlants" id="TraesCS7B02G493800.1">
    <property type="protein sequence ID" value="TraesCS7B02G493800.1.cds1"/>
    <property type="gene ID" value="TraesCS7B02G493800"/>
</dbReference>
<dbReference type="Gramene" id="TraesCS7B03G1333200.1">
    <property type="protein sequence ID" value="TraesCS7B03G1333200.1.CDS1"/>
    <property type="gene ID" value="TraesCS7B03G1333200"/>
</dbReference>
<protein>
    <recommendedName>
        <fullName evidence="3">NB-ARC domain-containing protein</fullName>
    </recommendedName>
</protein>
<dbReference type="STRING" id="4565.A0A3B6SUN2"/>
<evidence type="ECO:0000313" key="2">
    <source>
        <dbReference type="Proteomes" id="UP000019116"/>
    </source>
</evidence>
<keyword evidence="2" id="KW-1185">Reference proteome</keyword>
<dbReference type="Gramene" id="TraesCS7B02G493800.1">
    <property type="protein sequence ID" value="TraesCS7B02G493800.1.cds1"/>
    <property type="gene ID" value="TraesCS7B02G493800"/>
</dbReference>
<evidence type="ECO:0000313" key="1">
    <source>
        <dbReference type="EnsemblPlants" id="TraesCS7B02G493800.1.cds1"/>
    </source>
</evidence>
<dbReference type="SMR" id="A0A3B6SUN2"/>
<reference evidence="1" key="2">
    <citation type="submission" date="2018-10" db="UniProtKB">
        <authorList>
            <consortium name="EnsemblPlants"/>
        </authorList>
    </citation>
    <scope>IDENTIFICATION</scope>
</reference>
<name>A0A3B6SUN2_WHEAT</name>
<organism evidence="1">
    <name type="scientific">Triticum aestivum</name>
    <name type="common">Wheat</name>
    <dbReference type="NCBI Taxonomy" id="4565"/>
    <lineage>
        <taxon>Eukaryota</taxon>
        <taxon>Viridiplantae</taxon>
        <taxon>Streptophyta</taxon>
        <taxon>Embryophyta</taxon>
        <taxon>Tracheophyta</taxon>
        <taxon>Spermatophyta</taxon>
        <taxon>Magnoliopsida</taxon>
        <taxon>Liliopsida</taxon>
        <taxon>Poales</taxon>
        <taxon>Poaceae</taxon>
        <taxon>BOP clade</taxon>
        <taxon>Pooideae</taxon>
        <taxon>Triticodae</taxon>
        <taxon>Triticeae</taxon>
        <taxon>Triticinae</taxon>
        <taxon>Triticum</taxon>
    </lineage>
</organism>
<accession>A0A3B6SUN2</accession>
<reference evidence="1" key="1">
    <citation type="submission" date="2018-08" db="EMBL/GenBank/DDBJ databases">
        <authorList>
            <person name="Rossello M."/>
        </authorList>
    </citation>
    <scope>NUCLEOTIDE SEQUENCE [LARGE SCALE GENOMIC DNA]</scope>
    <source>
        <strain evidence="1">cv. Chinese Spring</strain>
    </source>
</reference>
<dbReference type="AlphaFoldDB" id="A0A3B6SUN2"/>
<dbReference type="OMA" id="QELNVCH"/>
<dbReference type="Gene3D" id="3.80.10.10">
    <property type="entry name" value="Ribonuclease Inhibitor"/>
    <property type="match status" value="1"/>
</dbReference>
<dbReference type="OrthoDB" id="695275at2759"/>
<dbReference type="Proteomes" id="UP000019116">
    <property type="component" value="Chromosome 7B"/>
</dbReference>
<dbReference type="SUPFAM" id="SSF52058">
    <property type="entry name" value="L domain-like"/>
    <property type="match status" value="1"/>
</dbReference>
<proteinExistence type="predicted"/>
<dbReference type="InterPro" id="IPR032675">
    <property type="entry name" value="LRR_dom_sf"/>
</dbReference>
<sequence length="96" mass="10809">MERFTKEQEYALHFLVSLQQILFLNLSKLQSLPEGLQKHTNLKQLVVVSCPVVRSLPEDGLPKSLQELNVCHCGNAELKQQCEGLVGTIPKIILEL</sequence>